<dbReference type="EMBL" id="DS113278">
    <property type="protein sequence ID" value="EAY13908.1"/>
    <property type="molecule type" value="Genomic_DNA"/>
</dbReference>
<dbReference type="VEuPathDB" id="TrichDB:TVAGG3_0556770"/>
<dbReference type="SUPFAM" id="SSF48403">
    <property type="entry name" value="Ankyrin repeat"/>
    <property type="match status" value="1"/>
</dbReference>
<dbReference type="SMART" id="SM00248">
    <property type="entry name" value="ANK"/>
    <property type="match status" value="4"/>
</dbReference>
<name>A2E0A8_TRIV3</name>
<dbReference type="AlphaFoldDB" id="A2E0A8"/>
<accession>A2E0A8</accession>
<evidence type="ECO:0000313" key="1">
    <source>
        <dbReference type="EMBL" id="EAY13908.1"/>
    </source>
</evidence>
<reference evidence="1" key="2">
    <citation type="journal article" date="2007" name="Science">
        <title>Draft genome sequence of the sexually transmitted pathogen Trichomonas vaginalis.</title>
        <authorList>
            <person name="Carlton J.M."/>
            <person name="Hirt R.P."/>
            <person name="Silva J.C."/>
            <person name="Delcher A.L."/>
            <person name="Schatz M."/>
            <person name="Zhao Q."/>
            <person name="Wortman J.R."/>
            <person name="Bidwell S.L."/>
            <person name="Alsmark U.C.M."/>
            <person name="Besteiro S."/>
            <person name="Sicheritz-Ponten T."/>
            <person name="Noel C.J."/>
            <person name="Dacks J.B."/>
            <person name="Foster P.G."/>
            <person name="Simillion C."/>
            <person name="Van de Peer Y."/>
            <person name="Miranda-Saavedra D."/>
            <person name="Barton G.J."/>
            <person name="Westrop G.D."/>
            <person name="Mueller S."/>
            <person name="Dessi D."/>
            <person name="Fiori P.L."/>
            <person name="Ren Q."/>
            <person name="Paulsen I."/>
            <person name="Zhang H."/>
            <person name="Bastida-Corcuera F.D."/>
            <person name="Simoes-Barbosa A."/>
            <person name="Brown M.T."/>
            <person name="Hayes R.D."/>
            <person name="Mukherjee M."/>
            <person name="Okumura C.Y."/>
            <person name="Schneider R."/>
            <person name="Smith A.J."/>
            <person name="Vanacova S."/>
            <person name="Villalvazo M."/>
            <person name="Haas B.J."/>
            <person name="Pertea M."/>
            <person name="Feldblyum T.V."/>
            <person name="Utterback T.R."/>
            <person name="Shu C.L."/>
            <person name="Osoegawa K."/>
            <person name="de Jong P.J."/>
            <person name="Hrdy I."/>
            <person name="Horvathova L."/>
            <person name="Zubacova Z."/>
            <person name="Dolezal P."/>
            <person name="Malik S.B."/>
            <person name="Logsdon J.M. Jr."/>
            <person name="Henze K."/>
            <person name="Gupta A."/>
            <person name="Wang C.C."/>
            <person name="Dunne R.L."/>
            <person name="Upcroft J.A."/>
            <person name="Upcroft P."/>
            <person name="White O."/>
            <person name="Salzberg S.L."/>
            <person name="Tang P."/>
            <person name="Chiu C.-H."/>
            <person name="Lee Y.-S."/>
            <person name="Embley T.M."/>
            <person name="Coombs G.H."/>
            <person name="Mottram J.C."/>
            <person name="Tachezy J."/>
            <person name="Fraser-Liggett C.M."/>
            <person name="Johnson P.J."/>
        </authorList>
    </citation>
    <scope>NUCLEOTIDE SEQUENCE [LARGE SCALE GENOMIC DNA]</scope>
    <source>
        <strain evidence="1">G3</strain>
    </source>
</reference>
<dbReference type="KEGG" id="tva:4771895"/>
<dbReference type="InterPro" id="IPR036770">
    <property type="entry name" value="Ankyrin_rpt-contain_sf"/>
</dbReference>
<dbReference type="VEuPathDB" id="TrichDB:TVAG_028610"/>
<evidence type="ECO:0000313" key="2">
    <source>
        <dbReference type="Proteomes" id="UP000001542"/>
    </source>
</evidence>
<sequence length="414" mass="47737">MSNGNYEKKIMSIIEEDDADLLKKHIRVPVNESESFLFLDNRKIQFHFHAAKYNAFECFIYFIEICKFDFDKADEFNIKPIHVAARYGSTEIVSYLLSKYQSTGKLKALFEEEYKTSADSEKKILYAASFSGISDTFKLFSLYGFEYNRFQKANKNAITQICKKLLICGDSVVKALIYFINCIGEVDKNSDNSPLIIGIINRLDIDTIKLLMKYSDINYYTSEGKNAFTSACYTVQPEITRILIRKIKYINPPKGTTTTAAAPYYSSFQSICMLKDPETTKIAFERFNKELRDSFFTPSPQQSYPIGEILSDLKFNKVIIDFIDILLKNGYPLESPQDNTSIPSLLMVFLNSPFPNADVFEYLLLKGANPNVRLNFANKNQTITEYLRNTYNLQFHNLYLKYKDTLLKEKPDSD</sequence>
<gene>
    <name evidence="1" type="ORF">TVAG_028610</name>
</gene>
<reference evidence="1" key="1">
    <citation type="submission" date="2006-10" db="EMBL/GenBank/DDBJ databases">
        <authorList>
            <person name="Amadeo P."/>
            <person name="Zhao Q."/>
            <person name="Wortman J."/>
            <person name="Fraser-Liggett C."/>
            <person name="Carlton J."/>
        </authorList>
    </citation>
    <scope>NUCLEOTIDE SEQUENCE</scope>
    <source>
        <strain evidence="1">G3</strain>
    </source>
</reference>
<keyword evidence="2" id="KW-1185">Reference proteome</keyword>
<dbReference type="Proteomes" id="UP000001542">
    <property type="component" value="Unassembled WGS sequence"/>
</dbReference>
<dbReference type="RefSeq" id="XP_001326131.1">
    <property type="nucleotide sequence ID" value="XM_001326096.1"/>
</dbReference>
<dbReference type="Pfam" id="PF12796">
    <property type="entry name" value="Ank_2"/>
    <property type="match status" value="1"/>
</dbReference>
<proteinExistence type="predicted"/>
<dbReference type="Gene3D" id="1.25.40.20">
    <property type="entry name" value="Ankyrin repeat-containing domain"/>
    <property type="match status" value="2"/>
</dbReference>
<protein>
    <submittedName>
        <fullName evidence="1">Uncharacterized protein</fullName>
    </submittedName>
</protein>
<dbReference type="SMR" id="A2E0A8"/>
<dbReference type="InterPro" id="IPR002110">
    <property type="entry name" value="Ankyrin_rpt"/>
</dbReference>
<organism evidence="1 2">
    <name type="scientific">Trichomonas vaginalis (strain ATCC PRA-98 / G3)</name>
    <dbReference type="NCBI Taxonomy" id="412133"/>
    <lineage>
        <taxon>Eukaryota</taxon>
        <taxon>Metamonada</taxon>
        <taxon>Parabasalia</taxon>
        <taxon>Trichomonadida</taxon>
        <taxon>Trichomonadidae</taxon>
        <taxon>Trichomonas</taxon>
    </lineage>
</organism>
<dbReference type="InParanoid" id="A2E0A8"/>